<dbReference type="EMBL" id="JBHLXP010000001">
    <property type="protein sequence ID" value="MFC0048072.1"/>
    <property type="molecule type" value="Genomic_DNA"/>
</dbReference>
<name>A0ABV6BB89_9GAMM</name>
<accession>A0ABV6BB89</accession>
<evidence type="ECO:0000313" key="2">
    <source>
        <dbReference type="Proteomes" id="UP001589813"/>
    </source>
</evidence>
<dbReference type="Proteomes" id="UP001589813">
    <property type="component" value="Unassembled WGS sequence"/>
</dbReference>
<comment type="caution">
    <text evidence="1">The sequence shown here is derived from an EMBL/GenBank/DDBJ whole genome shotgun (WGS) entry which is preliminary data.</text>
</comment>
<sequence length="217" mass="24814">MRWSIEQIPLRFRAAAAGICLYLLWPVAHAPEWQWQSLWQSEAETATALAPLLSFYTKYGEQALPALQAQLELNKLRDMELALIADNAEFSAQSRDDSWAEATEFMIAHVAQTVGANELRIYDSECRNNLCRIELAAPKGLNPDFRALVLKYAATLKAGDLEFHDLKESKDRIMLELKSDKRLQYGFFAERALKPAEREQWLAEVKAWLGTQQNNKK</sequence>
<proteinExistence type="predicted"/>
<gene>
    <name evidence="1" type="ORF">ACFFJP_07195</name>
</gene>
<reference evidence="1 2" key="1">
    <citation type="submission" date="2024-09" db="EMBL/GenBank/DDBJ databases">
        <authorList>
            <person name="Sun Q."/>
            <person name="Mori K."/>
        </authorList>
    </citation>
    <scope>NUCLEOTIDE SEQUENCE [LARGE SCALE GENOMIC DNA]</scope>
    <source>
        <strain evidence="1 2">KCTC 23315</strain>
    </source>
</reference>
<evidence type="ECO:0000313" key="1">
    <source>
        <dbReference type="EMBL" id="MFC0048072.1"/>
    </source>
</evidence>
<dbReference type="RefSeq" id="WP_377241918.1">
    <property type="nucleotide sequence ID" value="NZ_JBHLXP010000001.1"/>
</dbReference>
<organism evidence="1 2">
    <name type="scientific">Rheinheimera tilapiae</name>
    <dbReference type="NCBI Taxonomy" id="875043"/>
    <lineage>
        <taxon>Bacteria</taxon>
        <taxon>Pseudomonadati</taxon>
        <taxon>Pseudomonadota</taxon>
        <taxon>Gammaproteobacteria</taxon>
        <taxon>Chromatiales</taxon>
        <taxon>Chromatiaceae</taxon>
        <taxon>Rheinheimera</taxon>
    </lineage>
</organism>
<keyword evidence="2" id="KW-1185">Reference proteome</keyword>
<protein>
    <submittedName>
        <fullName evidence="1">Uncharacterized protein</fullName>
    </submittedName>
</protein>